<dbReference type="AlphaFoldDB" id="A0AAV2AWR3"/>
<keyword evidence="4" id="KW-0812">Transmembrane</keyword>
<evidence type="ECO:0000313" key="6">
    <source>
        <dbReference type="Proteomes" id="UP001497382"/>
    </source>
</evidence>
<comment type="caution">
    <text evidence="5">The sequence shown here is derived from an EMBL/GenBank/DDBJ whole genome shotgun (WGS) entry which is preliminary data.</text>
</comment>
<keyword evidence="4" id="KW-0472">Membrane</keyword>
<organism evidence="5 6">
    <name type="scientific">Larinioides sclopetarius</name>
    <dbReference type="NCBI Taxonomy" id="280406"/>
    <lineage>
        <taxon>Eukaryota</taxon>
        <taxon>Metazoa</taxon>
        <taxon>Ecdysozoa</taxon>
        <taxon>Arthropoda</taxon>
        <taxon>Chelicerata</taxon>
        <taxon>Arachnida</taxon>
        <taxon>Araneae</taxon>
        <taxon>Araneomorphae</taxon>
        <taxon>Entelegynae</taxon>
        <taxon>Araneoidea</taxon>
        <taxon>Araneidae</taxon>
        <taxon>Larinioides</taxon>
    </lineage>
</organism>
<accession>A0AAV2AWR3</accession>
<dbReference type="PANTHER" id="PTHR10380">
    <property type="entry name" value="CUTICLE PROTEIN"/>
    <property type="match status" value="1"/>
</dbReference>
<dbReference type="GO" id="GO:0008010">
    <property type="term" value="F:structural constituent of chitin-based larval cuticle"/>
    <property type="evidence" value="ECO:0007669"/>
    <property type="project" value="TreeGrafter"/>
</dbReference>
<keyword evidence="4" id="KW-1133">Transmembrane helix</keyword>
<proteinExistence type="predicted"/>
<evidence type="ECO:0000256" key="4">
    <source>
        <dbReference type="SAM" id="Phobius"/>
    </source>
</evidence>
<evidence type="ECO:0000256" key="3">
    <source>
        <dbReference type="PROSITE-ProRule" id="PRU00497"/>
    </source>
</evidence>
<gene>
    <name evidence="5" type="ORF">LARSCL_LOCUS15360</name>
</gene>
<comment type="function">
    <text evidence="1">Component of the rigid cuticle of the spider.</text>
</comment>
<evidence type="ECO:0000256" key="1">
    <source>
        <dbReference type="ARBA" id="ARBA00002980"/>
    </source>
</evidence>
<keyword evidence="6" id="KW-1185">Reference proteome</keyword>
<feature type="transmembrane region" description="Helical" evidence="4">
    <location>
        <begin position="13"/>
        <end position="39"/>
    </location>
</feature>
<dbReference type="PROSITE" id="PS00233">
    <property type="entry name" value="CHIT_BIND_RR_1"/>
    <property type="match status" value="2"/>
</dbReference>
<keyword evidence="2 3" id="KW-0193">Cuticle</keyword>
<feature type="transmembrane region" description="Helical" evidence="4">
    <location>
        <begin position="158"/>
        <end position="179"/>
    </location>
</feature>
<reference evidence="5 6" key="1">
    <citation type="submission" date="2024-04" db="EMBL/GenBank/DDBJ databases">
        <authorList>
            <person name="Rising A."/>
            <person name="Reimegard J."/>
            <person name="Sonavane S."/>
            <person name="Akerstrom W."/>
            <person name="Nylinder S."/>
            <person name="Hedman E."/>
            <person name="Kallberg Y."/>
        </authorList>
    </citation>
    <scope>NUCLEOTIDE SEQUENCE [LARGE SCALE GENOMIC DNA]</scope>
</reference>
<dbReference type="InterPro" id="IPR000618">
    <property type="entry name" value="Insect_cuticle"/>
</dbReference>
<dbReference type="Pfam" id="PF00379">
    <property type="entry name" value="Chitin_bind_4"/>
    <property type="match status" value="2"/>
</dbReference>
<name>A0AAV2AWR3_9ARAC</name>
<evidence type="ECO:0000256" key="2">
    <source>
        <dbReference type="ARBA" id="ARBA00022460"/>
    </source>
</evidence>
<sequence length="391" mass="41622">MQAPLLSRETSSAIMKVIVMFSLFAVSQAAALLNFPAYLNTGKSVQYRNQDSIGNYNFGYDEGHASGGSFRKESGDALGKKIGSYGLRDADGRIRIVNYIADADGFRVDIKTNEPGVEPTDPASTTINKDFTILADAPVVAVAYAVPPLVQHDLRKQAFIVLVFVALFAFSQATLPYAIPTGDSSQYKSEDNLGNYNFGYDESHISGGSFRKETGDAYGNKYGSYGLTGADGRTRVVNYVADAAGFRADIKTNEPGIEAKDPAATSINKAFYSSTYVAPAAPTTYAIAAEPAKTYSYAYAPTTYKTYAAAPVATTYKTYAAAPLATTYKTYAAAPAAYSYTYSAAAAPFSYGIAPAAYKVSSGPAFTYAAAPAPFNTYAPTKFYTGASYIK</sequence>
<evidence type="ECO:0008006" key="7">
    <source>
        <dbReference type="Google" id="ProtNLM"/>
    </source>
</evidence>
<dbReference type="Proteomes" id="UP001497382">
    <property type="component" value="Unassembled WGS sequence"/>
</dbReference>
<dbReference type="EMBL" id="CAXIEN010000232">
    <property type="protein sequence ID" value="CAL1288460.1"/>
    <property type="molecule type" value="Genomic_DNA"/>
</dbReference>
<protein>
    <recommendedName>
        <fullName evidence="7">Cuticle protein 14</fullName>
    </recommendedName>
</protein>
<dbReference type="InterPro" id="IPR031311">
    <property type="entry name" value="CHIT_BIND_RR_consensus"/>
</dbReference>
<dbReference type="InterPro" id="IPR050468">
    <property type="entry name" value="Cuticle_Struct_Prot"/>
</dbReference>
<dbReference type="PROSITE" id="PS51155">
    <property type="entry name" value="CHIT_BIND_RR_2"/>
    <property type="match status" value="2"/>
</dbReference>
<dbReference type="PANTHER" id="PTHR10380:SF173">
    <property type="entry name" value="CUTICULAR PROTEIN 47EF, ISOFORM C-RELATED"/>
    <property type="match status" value="1"/>
</dbReference>
<evidence type="ECO:0000313" key="5">
    <source>
        <dbReference type="EMBL" id="CAL1288460.1"/>
    </source>
</evidence>
<dbReference type="GO" id="GO:0062129">
    <property type="term" value="C:chitin-based extracellular matrix"/>
    <property type="evidence" value="ECO:0007669"/>
    <property type="project" value="TreeGrafter"/>
</dbReference>